<dbReference type="Pfam" id="PF11209">
    <property type="entry name" value="LmeA"/>
    <property type="match status" value="1"/>
</dbReference>
<evidence type="ECO:0008006" key="3">
    <source>
        <dbReference type="Google" id="ProtNLM"/>
    </source>
</evidence>
<dbReference type="EMBL" id="OCNE01000019">
    <property type="protein sequence ID" value="SOD64804.1"/>
    <property type="molecule type" value="Genomic_DNA"/>
</dbReference>
<evidence type="ECO:0000313" key="2">
    <source>
        <dbReference type="Proteomes" id="UP000219072"/>
    </source>
</evidence>
<sequence>MRALRISLIVVVVLAVLATIADRVALYVTQNEVASRVQDRLDLEHEPSVSIKGIPFLTQVFDSELGHVDLGVKSYIATVDDQELSIQNLDVELDDVELTGGFTEATAATAHGEGIISYTELTRAYGELLALSGNGFGVEFEYAGDGRLLLVLQASALGQTLDVGEVSGEVNLEGDKVSLTVDEDALPDLPDEDMRRAAQEQINQERTIAGLPEGLSLTSLEPTEEGVRVVVDGENVRVSG</sequence>
<proteinExistence type="predicted"/>
<organism evidence="1 2">
    <name type="scientific">Streptomyces zhaozhouensis</name>
    <dbReference type="NCBI Taxonomy" id="1300267"/>
    <lineage>
        <taxon>Bacteria</taxon>
        <taxon>Bacillati</taxon>
        <taxon>Actinomycetota</taxon>
        <taxon>Actinomycetes</taxon>
        <taxon>Kitasatosporales</taxon>
        <taxon>Streptomycetaceae</taxon>
        <taxon>Streptomyces</taxon>
    </lineage>
</organism>
<dbReference type="OrthoDB" id="3215846at2"/>
<accession>A0A286E1N0</accession>
<name>A0A286E1N0_9ACTN</name>
<evidence type="ECO:0000313" key="1">
    <source>
        <dbReference type="EMBL" id="SOD64804.1"/>
    </source>
</evidence>
<gene>
    <name evidence="1" type="ORF">SAMN06297387_11990</name>
</gene>
<dbReference type="InterPro" id="IPR021373">
    <property type="entry name" value="DUF2993"/>
</dbReference>
<reference evidence="1 2" key="1">
    <citation type="submission" date="2017-09" db="EMBL/GenBank/DDBJ databases">
        <authorList>
            <person name="Ehlers B."/>
            <person name="Leendertz F.H."/>
        </authorList>
    </citation>
    <scope>NUCLEOTIDE SEQUENCE [LARGE SCALE GENOMIC DNA]</scope>
    <source>
        <strain evidence="1 2">CGMCC 4.7095</strain>
    </source>
</reference>
<keyword evidence="2" id="KW-1185">Reference proteome</keyword>
<protein>
    <recommendedName>
        <fullName evidence="3">DUF2993 domain-containing protein</fullName>
    </recommendedName>
</protein>
<dbReference type="AlphaFoldDB" id="A0A286E1N0"/>
<dbReference type="Proteomes" id="UP000219072">
    <property type="component" value="Unassembled WGS sequence"/>
</dbReference>
<dbReference type="RefSeq" id="WP_097233190.1">
    <property type="nucleotide sequence ID" value="NZ_OCNE01000019.1"/>
</dbReference>